<organism evidence="1">
    <name type="scientific">Siphoviridae sp. ctmAU6</name>
    <dbReference type="NCBI Taxonomy" id="2826451"/>
    <lineage>
        <taxon>Viruses</taxon>
        <taxon>Duplodnaviria</taxon>
        <taxon>Heunggongvirae</taxon>
        <taxon>Uroviricota</taxon>
        <taxon>Caudoviricetes</taxon>
    </lineage>
</organism>
<evidence type="ECO:0008006" key="2">
    <source>
        <dbReference type="Google" id="ProtNLM"/>
    </source>
</evidence>
<dbReference type="NCBIfam" id="NF040601">
    <property type="entry name" value="TerS_not_xtmA"/>
    <property type="match status" value="1"/>
</dbReference>
<dbReference type="EMBL" id="BK014889">
    <property type="protein sequence ID" value="DAD80843.1"/>
    <property type="molecule type" value="Genomic_DNA"/>
</dbReference>
<accession>A0A8S5MG03</accession>
<reference evidence="1" key="1">
    <citation type="journal article" date="2021" name="Proc. Natl. Acad. Sci. U.S.A.">
        <title>A Catalog of Tens of Thousands of Viruses from Human Metagenomes Reveals Hidden Associations with Chronic Diseases.</title>
        <authorList>
            <person name="Tisza M.J."/>
            <person name="Buck C.B."/>
        </authorList>
    </citation>
    <scope>NUCLEOTIDE SEQUENCE</scope>
    <source>
        <strain evidence="1">CtmAU6</strain>
    </source>
</reference>
<dbReference type="InterPro" id="IPR036388">
    <property type="entry name" value="WH-like_DNA-bd_sf"/>
</dbReference>
<proteinExistence type="predicted"/>
<sequence length="227" mass="26130">MAYDEKIKKKVQILYEKGSTFKAILEQYKIPAKTVRQWASKYKWEREKGSKKTTETKRKVSSVCIGKLQNTNAVKHGLFSKYLPAETLELVGSIEAMSPLDILWENICLKYAAIIRSQKIMYVKDDKDVTKRITMDGAEATVYQYKEAYEKQASFLIAQSRAMGTLMSLIKQYEEMCNSELATEEQKLRIEKLKTEITKATDEEPVKVEIIDNISNVEVNTNANKFE</sequence>
<evidence type="ECO:0000313" key="1">
    <source>
        <dbReference type="EMBL" id="DAD80843.1"/>
    </source>
</evidence>
<name>A0A8S5MG03_9CAUD</name>
<protein>
    <recommendedName>
        <fullName evidence="2">Terminase small subunit</fullName>
    </recommendedName>
</protein>
<dbReference type="Gene3D" id="1.10.10.10">
    <property type="entry name" value="Winged helix-like DNA-binding domain superfamily/Winged helix DNA-binding domain"/>
    <property type="match status" value="1"/>
</dbReference>